<keyword evidence="1" id="KW-0732">Signal</keyword>
<dbReference type="EMBL" id="JAJHUN010000008">
    <property type="protein sequence ID" value="KAJ4153480.1"/>
    <property type="molecule type" value="Genomic_DNA"/>
</dbReference>
<keyword evidence="3" id="KW-1185">Reference proteome</keyword>
<dbReference type="Proteomes" id="UP001144673">
    <property type="component" value="Chromosome 5"/>
</dbReference>
<name>A0A9W8QD66_AKAMU</name>
<evidence type="ECO:0000313" key="3">
    <source>
        <dbReference type="Proteomes" id="UP001144673"/>
    </source>
</evidence>
<feature type="signal peptide" evidence="1">
    <location>
        <begin position="1"/>
        <end position="16"/>
    </location>
</feature>
<feature type="chain" id="PRO_5040766032" evidence="1">
    <location>
        <begin position="17"/>
        <end position="112"/>
    </location>
</feature>
<sequence>MKVTLIAALLAYTAMASQQATQMRAVSQTDALQNMIMTECAFVDAPCLSAAKSLLETTKASLMANDDAMMEKAAADYADALGASPACSQQLSSCSQKIGPGFTEARGPKHSM</sequence>
<dbReference type="RefSeq" id="XP_056054138.1">
    <property type="nucleotide sequence ID" value="XM_056197051.1"/>
</dbReference>
<dbReference type="KEGG" id="amus:LMH87_009965"/>
<dbReference type="AlphaFoldDB" id="A0A9W8QD66"/>
<accession>A0A9W8QD66</accession>
<protein>
    <submittedName>
        <fullName evidence="2">Uncharacterized protein</fullName>
    </submittedName>
</protein>
<reference evidence="2" key="1">
    <citation type="journal article" date="2023" name="Access Microbiol">
        <title>De-novo genome assembly for Akanthomyces muscarius, a biocontrol agent of insect agricultural pests.</title>
        <authorList>
            <person name="Erdos Z."/>
            <person name="Studholme D.J."/>
            <person name="Raymond B."/>
            <person name="Sharma M."/>
        </authorList>
    </citation>
    <scope>NUCLEOTIDE SEQUENCE</scope>
    <source>
        <strain evidence="2">Ve6</strain>
    </source>
</reference>
<comment type="caution">
    <text evidence="2">The sequence shown here is derived from an EMBL/GenBank/DDBJ whole genome shotgun (WGS) entry which is preliminary data.</text>
</comment>
<organism evidence="2 3">
    <name type="scientific">Akanthomyces muscarius</name>
    <name type="common">Entomopathogenic fungus</name>
    <name type="synonym">Lecanicillium muscarium</name>
    <dbReference type="NCBI Taxonomy" id="2231603"/>
    <lineage>
        <taxon>Eukaryota</taxon>
        <taxon>Fungi</taxon>
        <taxon>Dikarya</taxon>
        <taxon>Ascomycota</taxon>
        <taxon>Pezizomycotina</taxon>
        <taxon>Sordariomycetes</taxon>
        <taxon>Hypocreomycetidae</taxon>
        <taxon>Hypocreales</taxon>
        <taxon>Cordycipitaceae</taxon>
        <taxon>Akanthomyces</taxon>
    </lineage>
</organism>
<dbReference type="GeneID" id="80897124"/>
<evidence type="ECO:0000313" key="2">
    <source>
        <dbReference type="EMBL" id="KAJ4153480.1"/>
    </source>
</evidence>
<gene>
    <name evidence="2" type="ORF">LMH87_009965</name>
</gene>
<proteinExistence type="predicted"/>
<evidence type="ECO:0000256" key="1">
    <source>
        <dbReference type="SAM" id="SignalP"/>
    </source>
</evidence>